<comment type="caution">
    <text evidence="2">The sequence shown here is derived from an EMBL/GenBank/DDBJ whole genome shotgun (WGS) entry which is preliminary data.</text>
</comment>
<name>A0A4C1UEQ9_EUMVA</name>
<protein>
    <submittedName>
        <fullName evidence="2">Uncharacterized protein</fullName>
    </submittedName>
</protein>
<reference evidence="2 3" key="1">
    <citation type="journal article" date="2019" name="Commun. Biol.">
        <title>The bagworm genome reveals a unique fibroin gene that provides high tensile strength.</title>
        <authorList>
            <person name="Kono N."/>
            <person name="Nakamura H."/>
            <person name="Ohtoshi R."/>
            <person name="Tomita M."/>
            <person name="Numata K."/>
            <person name="Arakawa K."/>
        </authorList>
    </citation>
    <scope>NUCLEOTIDE SEQUENCE [LARGE SCALE GENOMIC DNA]</scope>
</reference>
<dbReference type="Proteomes" id="UP000299102">
    <property type="component" value="Unassembled WGS sequence"/>
</dbReference>
<evidence type="ECO:0000256" key="1">
    <source>
        <dbReference type="SAM" id="MobiDB-lite"/>
    </source>
</evidence>
<keyword evidence="3" id="KW-1185">Reference proteome</keyword>
<gene>
    <name evidence="2" type="ORF">EVAR_79506_1</name>
</gene>
<accession>A0A4C1UEQ9</accession>
<proteinExistence type="predicted"/>
<organism evidence="2 3">
    <name type="scientific">Eumeta variegata</name>
    <name type="common">Bagworm moth</name>
    <name type="synonym">Eumeta japonica</name>
    <dbReference type="NCBI Taxonomy" id="151549"/>
    <lineage>
        <taxon>Eukaryota</taxon>
        <taxon>Metazoa</taxon>
        <taxon>Ecdysozoa</taxon>
        <taxon>Arthropoda</taxon>
        <taxon>Hexapoda</taxon>
        <taxon>Insecta</taxon>
        <taxon>Pterygota</taxon>
        <taxon>Neoptera</taxon>
        <taxon>Endopterygota</taxon>
        <taxon>Lepidoptera</taxon>
        <taxon>Glossata</taxon>
        <taxon>Ditrysia</taxon>
        <taxon>Tineoidea</taxon>
        <taxon>Psychidae</taxon>
        <taxon>Oiketicinae</taxon>
        <taxon>Eumeta</taxon>
    </lineage>
</organism>
<feature type="compositionally biased region" description="Polar residues" evidence="1">
    <location>
        <begin position="18"/>
        <end position="28"/>
    </location>
</feature>
<sequence>MPGDRTLRSVPVTGGEGLNNNANVTPAESSGEARPAPRDTALKNRRAPNEICSRTPESDKPAQAAESCQQIILLHLLMSSPTSPPSDRTCKHRRVHVSRQAYDEKRKHIVYNKKHI</sequence>
<feature type="region of interest" description="Disordered" evidence="1">
    <location>
        <begin position="1"/>
        <end position="65"/>
    </location>
</feature>
<evidence type="ECO:0000313" key="2">
    <source>
        <dbReference type="EMBL" id="GBP24597.1"/>
    </source>
</evidence>
<evidence type="ECO:0000313" key="3">
    <source>
        <dbReference type="Proteomes" id="UP000299102"/>
    </source>
</evidence>
<dbReference type="EMBL" id="BGZK01000163">
    <property type="protein sequence ID" value="GBP24597.1"/>
    <property type="molecule type" value="Genomic_DNA"/>
</dbReference>
<dbReference type="AlphaFoldDB" id="A0A4C1UEQ9"/>